<reference evidence="2" key="1">
    <citation type="submission" date="2020-07" db="EMBL/GenBank/DDBJ databases">
        <title>The High-quality genome of the commercially important snow crab, Chionoecetes opilio.</title>
        <authorList>
            <person name="Jeong J.-H."/>
            <person name="Ryu S."/>
        </authorList>
    </citation>
    <scope>NUCLEOTIDE SEQUENCE</scope>
    <source>
        <strain evidence="2">MADBK_172401_WGS</strain>
        <tissue evidence="2">Digestive gland</tissue>
    </source>
</reference>
<keyword evidence="3" id="KW-1185">Reference proteome</keyword>
<dbReference type="OrthoDB" id="6627680at2759"/>
<evidence type="ECO:0000256" key="1">
    <source>
        <dbReference type="SAM" id="MobiDB-lite"/>
    </source>
</evidence>
<proteinExistence type="predicted"/>
<evidence type="ECO:0000313" key="3">
    <source>
        <dbReference type="Proteomes" id="UP000770661"/>
    </source>
</evidence>
<accession>A0A8J4YWI0</accession>
<comment type="caution">
    <text evidence="2">The sequence shown here is derived from an EMBL/GenBank/DDBJ whole genome shotgun (WGS) entry which is preliminary data.</text>
</comment>
<dbReference type="EMBL" id="JACEEZ010002834">
    <property type="protein sequence ID" value="KAG0727925.1"/>
    <property type="molecule type" value="Genomic_DNA"/>
</dbReference>
<name>A0A8J4YWI0_CHIOP</name>
<evidence type="ECO:0000313" key="2">
    <source>
        <dbReference type="EMBL" id="KAG0727925.1"/>
    </source>
</evidence>
<organism evidence="2 3">
    <name type="scientific">Chionoecetes opilio</name>
    <name type="common">Atlantic snow crab</name>
    <name type="synonym">Cancer opilio</name>
    <dbReference type="NCBI Taxonomy" id="41210"/>
    <lineage>
        <taxon>Eukaryota</taxon>
        <taxon>Metazoa</taxon>
        <taxon>Ecdysozoa</taxon>
        <taxon>Arthropoda</taxon>
        <taxon>Crustacea</taxon>
        <taxon>Multicrustacea</taxon>
        <taxon>Malacostraca</taxon>
        <taxon>Eumalacostraca</taxon>
        <taxon>Eucarida</taxon>
        <taxon>Decapoda</taxon>
        <taxon>Pleocyemata</taxon>
        <taxon>Brachyura</taxon>
        <taxon>Eubrachyura</taxon>
        <taxon>Majoidea</taxon>
        <taxon>Majidae</taxon>
        <taxon>Chionoecetes</taxon>
    </lineage>
</organism>
<feature type="region of interest" description="Disordered" evidence="1">
    <location>
        <begin position="215"/>
        <end position="235"/>
    </location>
</feature>
<gene>
    <name evidence="2" type="ORF">GWK47_033608</name>
</gene>
<dbReference type="AlphaFoldDB" id="A0A8J4YWI0"/>
<dbReference type="Proteomes" id="UP000770661">
    <property type="component" value="Unassembled WGS sequence"/>
</dbReference>
<protein>
    <submittedName>
        <fullName evidence="2">Uncharacterized protein</fullName>
    </submittedName>
</protein>
<sequence length="235" mass="25789">MSTEKPRVKRALMPMQDVSPPSANAENESITYLGGRGLLRSSNWKETGEFLSLVDEWFDVMNSSVEISYMNARNGFGILHEYQVKQIVTYFRRSISSSDALRAGGSVRKACAGATGADPGRGRPRWNSTFYSFAALCRVGRMREPGLALEGPSDALPMLTSEELAFRQLLGAVRGPFDKATKEISGEKYGAHQHRKHPAVGLTRDEFGGEQIEHSAETTAKDVSSRPSKDVPFGT</sequence>
<feature type="compositionally biased region" description="Basic and acidic residues" evidence="1">
    <location>
        <begin position="215"/>
        <end position="229"/>
    </location>
</feature>